<feature type="region of interest" description="Disordered" evidence="2">
    <location>
        <begin position="528"/>
        <end position="554"/>
    </location>
</feature>
<name>G4Z237_PHYSP</name>
<feature type="coiled-coil region" evidence="1">
    <location>
        <begin position="259"/>
        <end position="360"/>
    </location>
</feature>
<organism evidence="3 4">
    <name type="scientific">Phytophthora sojae (strain P6497)</name>
    <name type="common">Soybean stem and root rot agent</name>
    <name type="synonym">Phytophthora megasperma f. sp. glycines</name>
    <dbReference type="NCBI Taxonomy" id="1094619"/>
    <lineage>
        <taxon>Eukaryota</taxon>
        <taxon>Sar</taxon>
        <taxon>Stramenopiles</taxon>
        <taxon>Oomycota</taxon>
        <taxon>Peronosporomycetes</taxon>
        <taxon>Peronosporales</taxon>
        <taxon>Peronosporaceae</taxon>
        <taxon>Phytophthora</taxon>
    </lineage>
</organism>
<evidence type="ECO:0000256" key="2">
    <source>
        <dbReference type="SAM" id="MobiDB-lite"/>
    </source>
</evidence>
<feature type="compositionally biased region" description="Basic and acidic residues" evidence="2">
    <location>
        <begin position="534"/>
        <end position="554"/>
    </location>
</feature>
<dbReference type="InParanoid" id="G4Z237"/>
<keyword evidence="4" id="KW-1185">Reference proteome</keyword>
<dbReference type="AlphaFoldDB" id="G4Z237"/>
<evidence type="ECO:0000256" key="1">
    <source>
        <dbReference type="SAM" id="Coils"/>
    </source>
</evidence>
<gene>
    <name evidence="3" type="ORF">PHYSODRAFT_329330</name>
</gene>
<protein>
    <submittedName>
        <fullName evidence="3">Uncharacterized protein</fullName>
    </submittedName>
</protein>
<feature type="compositionally biased region" description="Low complexity" evidence="2">
    <location>
        <begin position="426"/>
        <end position="456"/>
    </location>
</feature>
<sequence length="921" mass="101335">MAPQSTTSALSSTTANISTPAATCALSAASSGKSTTMASVTTGLASPAATHAVSGDAAVLMLRPTPSVPSISALQMASATAQSAPVTSTITGLLHAVEASRYRTEPSQRLPYEPWLTPWYRLTPPGQVVVPATLDDLRDGALMTGAPDGLSRLVNVTSFSAPELSRLSQLMGHDATGDLLQPLSVPPPDITDPRIRAALDREMAPLAQCFGVDQLAARSLRTVQCLQLTVRFLQGLEQSVGNASASGAAGFTVRSHSFAQTLRRQSEAHQAELQRLQSNHAVALQSAAAGASSGQVTNTTAAAEIQKLKEDLESANKLGAQFATEKLDADDAVSEAALKITSLESELTVAQKRIAELEAQILNSRAFDPGALCDFFVNSSAFKGNWRRFLALLQLYRTGQPVPTSYRTTIRVSARDLDFDDSDPYTTQAAQSSAASAPASSPSGSAQAATTPTSSSLPDTPLRTPPMLSLGRSTSARSSKIRRKALKSLPLAKALAPSSSKKAGGLKIHTPKAKAPMIKPFTQRIALPRRPSKFKPERKNAKKESPSARSDLDAAKAVPNQFSWDGTRPDVQELMLAGVAFWDAVDEVQKDQMLHDQFDKKNLIYMLTSAMYWEALGGTPWMQYVPDNLPRIEGQGTQLHQHQISEFSSRQEATTEFDLFWEQFNEAETPEEGVGNGIIEAPKKGSWFHNGIRVQKLHHQTIGFPAYMPSKTGIEQLHKRIEYAYYLELLRSDPWDDMWDGRVDFLVMQNSLPRSYWERLHWYPFPSKIDYVQLAKELGLPELATVYRERKDRAQEFELRRRDLIDHLRGVKGYSDRIWFEPGHWAVPKDPCHWVLRDPDLKISLADQLFTLDDQEPVRTQWVTRRSDKQFKAIVPPELKPKSTAEREANPIIPAPEYNHDTLAEVLRALEAVQDEETEEA</sequence>
<evidence type="ECO:0000313" key="3">
    <source>
        <dbReference type="EMBL" id="EGZ21372.1"/>
    </source>
</evidence>
<dbReference type="RefSeq" id="XP_009524089.1">
    <property type="nucleotide sequence ID" value="XM_009525794.1"/>
</dbReference>
<feature type="compositionally biased region" description="Low complexity" evidence="2">
    <location>
        <begin position="492"/>
        <end position="503"/>
    </location>
</feature>
<dbReference type="Proteomes" id="UP000002640">
    <property type="component" value="Unassembled WGS sequence"/>
</dbReference>
<reference evidence="3 4" key="1">
    <citation type="journal article" date="2006" name="Science">
        <title>Phytophthora genome sequences uncover evolutionary origins and mechanisms of pathogenesis.</title>
        <authorList>
            <person name="Tyler B.M."/>
            <person name="Tripathy S."/>
            <person name="Zhang X."/>
            <person name="Dehal P."/>
            <person name="Jiang R.H."/>
            <person name="Aerts A."/>
            <person name="Arredondo F.D."/>
            <person name="Baxter L."/>
            <person name="Bensasson D."/>
            <person name="Beynon J.L."/>
            <person name="Chapman J."/>
            <person name="Damasceno C.M."/>
            <person name="Dorrance A.E."/>
            <person name="Dou D."/>
            <person name="Dickerman A.W."/>
            <person name="Dubchak I.L."/>
            <person name="Garbelotto M."/>
            <person name="Gijzen M."/>
            <person name="Gordon S.G."/>
            <person name="Govers F."/>
            <person name="Grunwald N.J."/>
            <person name="Huang W."/>
            <person name="Ivors K.L."/>
            <person name="Jones R.W."/>
            <person name="Kamoun S."/>
            <person name="Krampis K."/>
            <person name="Lamour K.H."/>
            <person name="Lee M.K."/>
            <person name="McDonald W.H."/>
            <person name="Medina M."/>
            <person name="Meijer H.J."/>
            <person name="Nordberg E.K."/>
            <person name="Maclean D.J."/>
            <person name="Ospina-Giraldo M.D."/>
            <person name="Morris P.F."/>
            <person name="Phuntumart V."/>
            <person name="Putnam N.H."/>
            <person name="Rash S."/>
            <person name="Rose J.K."/>
            <person name="Sakihama Y."/>
            <person name="Salamov A.A."/>
            <person name="Savidor A."/>
            <person name="Scheuring C.F."/>
            <person name="Smith B.M."/>
            <person name="Sobral B.W."/>
            <person name="Terry A."/>
            <person name="Torto-Alalibo T.A."/>
            <person name="Win J."/>
            <person name="Xu Z."/>
            <person name="Zhang H."/>
            <person name="Grigoriev I.V."/>
            <person name="Rokhsar D.S."/>
            <person name="Boore J.L."/>
        </authorList>
    </citation>
    <scope>NUCLEOTIDE SEQUENCE [LARGE SCALE GENOMIC DNA]</scope>
    <source>
        <strain evidence="3 4">P6497</strain>
    </source>
</reference>
<dbReference type="EMBL" id="JH159153">
    <property type="protein sequence ID" value="EGZ21372.1"/>
    <property type="molecule type" value="Genomic_DNA"/>
</dbReference>
<proteinExistence type="predicted"/>
<feature type="region of interest" description="Disordered" evidence="2">
    <location>
        <begin position="421"/>
        <end position="480"/>
    </location>
</feature>
<evidence type="ECO:0000313" key="4">
    <source>
        <dbReference type="Proteomes" id="UP000002640"/>
    </source>
</evidence>
<feature type="region of interest" description="Disordered" evidence="2">
    <location>
        <begin position="492"/>
        <end position="511"/>
    </location>
</feature>
<dbReference type="KEGG" id="psoj:PHYSODRAFT_329330"/>
<accession>G4Z237</accession>
<dbReference type="SMR" id="G4Z237"/>
<dbReference type="GeneID" id="20645931"/>
<keyword evidence="1" id="KW-0175">Coiled coil</keyword>